<evidence type="ECO:0000256" key="6">
    <source>
        <dbReference type="ARBA" id="ARBA00023274"/>
    </source>
</evidence>
<gene>
    <name evidence="8" type="ORF">NTEN_LOCUS20897</name>
</gene>
<dbReference type="GO" id="GO:0006412">
    <property type="term" value="P:translation"/>
    <property type="evidence" value="ECO:0007669"/>
    <property type="project" value="TreeGrafter"/>
</dbReference>
<accession>A0A6H5HJ19</accession>
<dbReference type="EMBL" id="CADCXU010030597">
    <property type="protein sequence ID" value="CAB0016765.1"/>
    <property type="molecule type" value="Genomic_DNA"/>
</dbReference>
<dbReference type="InterPro" id="IPR019189">
    <property type="entry name" value="Ribosomal_mL41"/>
</dbReference>
<dbReference type="Proteomes" id="UP000479000">
    <property type="component" value="Unassembled WGS sequence"/>
</dbReference>
<dbReference type="GO" id="GO:0003735">
    <property type="term" value="F:structural constituent of ribosome"/>
    <property type="evidence" value="ECO:0007669"/>
    <property type="project" value="InterPro"/>
</dbReference>
<evidence type="ECO:0000256" key="2">
    <source>
        <dbReference type="ARBA" id="ARBA00010152"/>
    </source>
</evidence>
<evidence type="ECO:0000256" key="4">
    <source>
        <dbReference type="ARBA" id="ARBA00022980"/>
    </source>
</evidence>
<evidence type="ECO:0008006" key="10">
    <source>
        <dbReference type="Google" id="ProtNLM"/>
    </source>
</evidence>
<evidence type="ECO:0000256" key="1">
    <source>
        <dbReference type="ARBA" id="ARBA00004173"/>
    </source>
</evidence>
<feature type="compositionally biased region" description="Basic and acidic residues" evidence="7">
    <location>
        <begin position="123"/>
        <end position="143"/>
    </location>
</feature>
<dbReference type="OrthoDB" id="408933at2759"/>
<evidence type="ECO:0000313" key="9">
    <source>
        <dbReference type="Proteomes" id="UP000479000"/>
    </source>
</evidence>
<keyword evidence="3" id="KW-0809">Transit peptide</keyword>
<dbReference type="AlphaFoldDB" id="A0A6H5HJ19"/>
<dbReference type="GO" id="GO:0005762">
    <property type="term" value="C:mitochondrial large ribosomal subunit"/>
    <property type="evidence" value="ECO:0007669"/>
    <property type="project" value="InterPro"/>
</dbReference>
<comment type="subcellular location">
    <subcellularLocation>
        <location evidence="1">Mitochondrion</location>
    </subcellularLocation>
</comment>
<evidence type="ECO:0000256" key="5">
    <source>
        <dbReference type="ARBA" id="ARBA00023128"/>
    </source>
</evidence>
<sequence length="181" mass="20922">MAEMFESPKEKVVQVSPEVGNSFCFRRFLIYALGGDNIRPKKIKKSPCLVAEFRPRDPGYYTKDGKFVFVPEMQPELVVPDLTDFKLKPYVSYRVTDIAQSEFTPHDLFLAVYSEKIVRDMKEGKLDDQGNPKEPSPEEKLTSDEAWVNARRSGADIFAARSKREEEEKYDPDYLPYTSYL</sequence>
<evidence type="ECO:0000256" key="3">
    <source>
        <dbReference type="ARBA" id="ARBA00022946"/>
    </source>
</evidence>
<reference evidence="8 9" key="1">
    <citation type="submission" date="2020-02" db="EMBL/GenBank/DDBJ databases">
        <authorList>
            <person name="Ferguson B K."/>
        </authorList>
    </citation>
    <scope>NUCLEOTIDE SEQUENCE [LARGE SCALE GENOMIC DNA]</scope>
</reference>
<dbReference type="PANTHER" id="PTHR21338:SF0">
    <property type="entry name" value="LARGE RIBOSOMAL SUBUNIT PROTEIN ML41"/>
    <property type="match status" value="1"/>
</dbReference>
<proteinExistence type="inferred from homology"/>
<feature type="region of interest" description="Disordered" evidence="7">
    <location>
        <begin position="123"/>
        <end position="145"/>
    </location>
</feature>
<keyword evidence="5" id="KW-0496">Mitochondrion</keyword>
<keyword evidence="6" id="KW-0687">Ribonucleoprotein</keyword>
<dbReference type="PANTHER" id="PTHR21338">
    <property type="entry name" value="MITOCHONDRIAL RIBOSOMAL PROTEIN L41"/>
    <property type="match status" value="1"/>
</dbReference>
<comment type="similarity">
    <text evidence="2">Belongs to the mitochondrion-specific ribosomal protein mL41 family.</text>
</comment>
<dbReference type="Pfam" id="PF09809">
    <property type="entry name" value="MRP-L27"/>
    <property type="match status" value="1"/>
</dbReference>
<protein>
    <recommendedName>
        <fullName evidence="10">39S ribosomal protein L41, mitochondrial</fullName>
    </recommendedName>
</protein>
<evidence type="ECO:0000256" key="7">
    <source>
        <dbReference type="SAM" id="MobiDB-lite"/>
    </source>
</evidence>
<organism evidence="8 9">
    <name type="scientific">Nesidiocoris tenuis</name>
    <dbReference type="NCBI Taxonomy" id="355587"/>
    <lineage>
        <taxon>Eukaryota</taxon>
        <taxon>Metazoa</taxon>
        <taxon>Ecdysozoa</taxon>
        <taxon>Arthropoda</taxon>
        <taxon>Hexapoda</taxon>
        <taxon>Insecta</taxon>
        <taxon>Pterygota</taxon>
        <taxon>Neoptera</taxon>
        <taxon>Paraneoptera</taxon>
        <taxon>Hemiptera</taxon>
        <taxon>Heteroptera</taxon>
        <taxon>Panheteroptera</taxon>
        <taxon>Cimicomorpha</taxon>
        <taxon>Miridae</taxon>
        <taxon>Dicyphina</taxon>
        <taxon>Nesidiocoris</taxon>
    </lineage>
</organism>
<evidence type="ECO:0000313" key="8">
    <source>
        <dbReference type="EMBL" id="CAB0016765.1"/>
    </source>
</evidence>
<name>A0A6H5HJ19_9HEMI</name>
<keyword evidence="9" id="KW-1185">Reference proteome</keyword>
<keyword evidence="4" id="KW-0689">Ribosomal protein</keyword>